<organism evidence="5 6">
    <name type="scientific">Escherichia coli</name>
    <dbReference type="NCBI Taxonomy" id="562"/>
    <lineage>
        <taxon>Bacteria</taxon>
        <taxon>Pseudomonadati</taxon>
        <taxon>Pseudomonadota</taxon>
        <taxon>Gammaproteobacteria</taxon>
        <taxon>Enterobacterales</taxon>
        <taxon>Enterobacteriaceae</taxon>
        <taxon>Escherichia</taxon>
    </lineage>
</organism>
<dbReference type="Gene3D" id="2.40.50.100">
    <property type="match status" value="1"/>
</dbReference>
<dbReference type="EMBL" id="UGFC01000006">
    <property type="protein sequence ID" value="STM18284.1"/>
    <property type="molecule type" value="Genomic_DNA"/>
</dbReference>
<evidence type="ECO:0000313" key="6">
    <source>
        <dbReference type="Proteomes" id="UP000254174"/>
    </source>
</evidence>
<dbReference type="FunFam" id="2.40.50.100:FF:000035">
    <property type="entry name" value="Auxiliary transport protein, membrane fusion protein family"/>
    <property type="match status" value="1"/>
</dbReference>
<dbReference type="PANTHER" id="PTHR30386:SF18">
    <property type="entry name" value="INNER MEMBRANE PROTEIN YIAV-RELATED"/>
    <property type="match status" value="1"/>
</dbReference>
<evidence type="ECO:0000259" key="4">
    <source>
        <dbReference type="Pfam" id="PF25917"/>
    </source>
</evidence>
<dbReference type="PANTHER" id="PTHR30386">
    <property type="entry name" value="MEMBRANE FUSION SUBUNIT OF EMRAB-TOLC MULTIDRUG EFFLUX PUMP"/>
    <property type="match status" value="1"/>
</dbReference>
<dbReference type="Gene3D" id="1.10.287.470">
    <property type="entry name" value="Helix hairpin bin"/>
    <property type="match status" value="1"/>
</dbReference>
<dbReference type="InterPro" id="IPR050739">
    <property type="entry name" value="MFP"/>
</dbReference>
<gene>
    <name evidence="5" type="primary">yibH_2</name>
    <name evidence="5" type="ORF">NCTC7922_04473</name>
</gene>
<name>A0A377DB39_ECOLX</name>
<accession>A0A377DB39</accession>
<comment type="subcellular location">
    <subcellularLocation>
        <location evidence="1">Membrane</location>
    </subcellularLocation>
</comment>
<feature type="coiled-coil region" evidence="3">
    <location>
        <begin position="64"/>
        <end position="98"/>
    </location>
</feature>
<dbReference type="Proteomes" id="UP000254174">
    <property type="component" value="Unassembled WGS sequence"/>
</dbReference>
<dbReference type="AlphaFoldDB" id="A0A377DB39"/>
<evidence type="ECO:0000313" key="5">
    <source>
        <dbReference type="EMBL" id="STM18284.1"/>
    </source>
</evidence>
<evidence type="ECO:0000256" key="3">
    <source>
        <dbReference type="SAM" id="Coils"/>
    </source>
</evidence>
<evidence type="ECO:0000256" key="2">
    <source>
        <dbReference type="ARBA" id="ARBA00009477"/>
    </source>
</evidence>
<feature type="domain" description="Multidrug resistance protein MdtA-like barrel-sandwich hybrid" evidence="4">
    <location>
        <begin position="26"/>
        <end position="64"/>
    </location>
</feature>
<dbReference type="Pfam" id="PF25917">
    <property type="entry name" value="BSH_RND"/>
    <property type="match status" value="1"/>
</dbReference>
<keyword evidence="3" id="KW-0175">Coiled coil</keyword>
<dbReference type="SUPFAM" id="SSF111369">
    <property type="entry name" value="HlyD-like secretion proteins"/>
    <property type="match status" value="1"/>
</dbReference>
<evidence type="ECO:0000256" key="1">
    <source>
        <dbReference type="ARBA" id="ARBA00004370"/>
    </source>
</evidence>
<sequence length="233" mass="26220">MSGLILLMNYNHPYTFTAQKAVIAIPITPQVTGIVTEVTDKNNQLIQKGEVLFKLDPVRYQARVDRLQADLMTATHNIKTLRAQLTEAQANTTQVSAERDRLFKNYQRYLKGSQAAVNPFSERDIDDARQNFLAQDALVKGSVAEQAQIQSQLDSMVNGEQSQIVSLRAQLTEAKYNLEQTVIRRAEQWLRYSGTDPPRYIRSCLAVASGDGFHPRAKNGKLSPNFGKTRCYV</sequence>
<proteinExistence type="inferred from homology"/>
<protein>
    <submittedName>
        <fullName evidence="5">HlyD-family secretion protein</fullName>
    </submittedName>
</protein>
<reference evidence="5 6" key="1">
    <citation type="submission" date="2018-06" db="EMBL/GenBank/DDBJ databases">
        <authorList>
            <consortium name="Pathogen Informatics"/>
            <person name="Doyle S."/>
        </authorList>
    </citation>
    <scope>NUCLEOTIDE SEQUENCE [LARGE SCALE GENOMIC DNA]</scope>
    <source>
        <strain evidence="5 6">NCTC7922</strain>
    </source>
</reference>
<dbReference type="InterPro" id="IPR058625">
    <property type="entry name" value="MdtA-like_BSH"/>
</dbReference>
<comment type="similarity">
    <text evidence="2">Belongs to the membrane fusion protein (MFP) (TC 8.A.1) family.</text>
</comment>